<dbReference type="EMBL" id="JAEHHL010000006">
    <property type="protein sequence ID" value="MBK0399746.1"/>
    <property type="molecule type" value="Genomic_DNA"/>
</dbReference>
<protein>
    <submittedName>
        <fullName evidence="1">Nucleotidyltransferase family protein</fullName>
    </submittedName>
</protein>
<dbReference type="Proteomes" id="UP000655420">
    <property type="component" value="Unassembled WGS sequence"/>
</dbReference>
<dbReference type="Pfam" id="PF14907">
    <property type="entry name" value="NTP_transf_5"/>
    <property type="match status" value="1"/>
</dbReference>
<evidence type="ECO:0000313" key="2">
    <source>
        <dbReference type="Proteomes" id="UP000655420"/>
    </source>
</evidence>
<dbReference type="AlphaFoldDB" id="A0A8J7M6Z4"/>
<keyword evidence="2" id="KW-1185">Reference proteome</keyword>
<accession>A0A8J7M6Z4</accession>
<reference evidence="1" key="1">
    <citation type="submission" date="2020-12" db="EMBL/GenBank/DDBJ databases">
        <title>Bacterial taxonomy.</title>
        <authorList>
            <person name="Pan X."/>
        </authorList>
    </citation>
    <scope>NUCLEOTIDE SEQUENCE</scope>
    <source>
        <strain evidence="1">M0105</strain>
    </source>
</reference>
<dbReference type="InterPro" id="IPR039498">
    <property type="entry name" value="NTP_transf_5"/>
</dbReference>
<proteinExistence type="predicted"/>
<sequence length="330" mass="36935">MPGVALLGPGISLRWVGEQSQVEPAENRQGDLFALARREAALSYISEHLEATGLRPLLLKGWAVAQYYSSPEARGMGDIDLCAEPGLFEATLTTLEKLSGSPSPPRWEIEDRTNIVLISAGARHLKVVIDLHRDLGKFRLDIDEAFSRARPALIDGKRAILVPCPEHHLRICALHFLGDGGARRRSLEDVAAIAKAKEGDLDWELALGENPLVRGWVLCTVRLAERMVAPELRDIVPNALRNIVIPDWFIDTAETECRKPWSASMPRPRLSQTFRSNPLRLPDEIAARWPNPIRASVDLNRAFDNAPRFPIQVTHFLRGAAHYVSRRLRR</sequence>
<comment type="caution">
    <text evidence="1">The sequence shown here is derived from an EMBL/GenBank/DDBJ whole genome shotgun (WGS) entry which is preliminary data.</text>
</comment>
<gene>
    <name evidence="1" type="ORF">H0I76_11140</name>
</gene>
<organism evidence="1 2">
    <name type="scientific">Thermohalobaculum xanthum</name>
    <dbReference type="NCBI Taxonomy" id="2753746"/>
    <lineage>
        <taxon>Bacteria</taxon>
        <taxon>Pseudomonadati</taxon>
        <taxon>Pseudomonadota</taxon>
        <taxon>Alphaproteobacteria</taxon>
        <taxon>Rhodobacterales</taxon>
        <taxon>Paracoccaceae</taxon>
        <taxon>Thermohalobaculum</taxon>
    </lineage>
</organism>
<evidence type="ECO:0000313" key="1">
    <source>
        <dbReference type="EMBL" id="MBK0399746.1"/>
    </source>
</evidence>
<name>A0A8J7M6Z4_9RHOB</name>